<keyword evidence="2" id="KW-0547">Nucleotide-binding</keyword>
<comment type="caution">
    <text evidence="7">The sequence shown here is derived from an EMBL/GenBank/DDBJ whole genome shotgun (WGS) entry which is preliminary data.</text>
</comment>
<sequence>MTCLLASDVSLSLGGRHILRSVTMSVQSGAVVGLIGPNGAGKSSLLRLLAGLKAPDTGCLLLDDHNLASAPAHWRARQIAFMPQEVVRPPPMSVRHVAALGRLAHGESGSVAFHHPKVTEALEQTGLLQSADRPAHRLSGGELARLSLCRMLCVDAPVLLADEPVAALDPAHALMVMSLFQKAAHQDGKAVVVVLHDLALAARFCDQLVLMQDGAIRAHGLPEDVLAETLVRDVYQVTTRRIGTIPVPWDLCP</sequence>
<dbReference type="PROSITE" id="PS00211">
    <property type="entry name" value="ABC_TRANSPORTER_1"/>
    <property type="match status" value="1"/>
</dbReference>
<evidence type="ECO:0000256" key="3">
    <source>
        <dbReference type="ARBA" id="ARBA00022840"/>
    </source>
</evidence>
<dbReference type="CDD" id="cd03214">
    <property type="entry name" value="ABC_Iron-Siderophores_B12_Hemin"/>
    <property type="match status" value="1"/>
</dbReference>
<dbReference type="Pfam" id="PF00005">
    <property type="entry name" value="ABC_tran"/>
    <property type="match status" value="1"/>
</dbReference>
<dbReference type="PANTHER" id="PTHR42794:SF1">
    <property type="entry name" value="HEMIN IMPORT ATP-BINDING PROTEIN HMUV"/>
    <property type="match status" value="1"/>
</dbReference>
<protein>
    <submittedName>
        <fullName evidence="7">Ferrichrome ABC transporter ATP-binding protein</fullName>
    </submittedName>
</protein>
<proteinExistence type="predicted"/>
<dbReference type="RefSeq" id="WP_062250024.1">
    <property type="nucleotide sequence ID" value="NZ_LHZA01000149.1"/>
</dbReference>
<dbReference type="SMART" id="SM00382">
    <property type="entry name" value="AAA"/>
    <property type="match status" value="1"/>
</dbReference>
<dbReference type="PROSITE" id="PS50893">
    <property type="entry name" value="ABC_TRANSPORTER_2"/>
    <property type="match status" value="1"/>
</dbReference>
<dbReference type="Gene3D" id="3.40.50.300">
    <property type="entry name" value="P-loop containing nucleotide triphosphate hydrolases"/>
    <property type="match status" value="1"/>
</dbReference>
<dbReference type="AlphaFoldDB" id="A0A149Q766"/>
<dbReference type="EMBL" id="LHZA01000149">
    <property type="protein sequence ID" value="KXU93188.1"/>
    <property type="molecule type" value="Genomic_DNA"/>
</dbReference>
<evidence type="ECO:0000256" key="4">
    <source>
        <dbReference type="ARBA" id="ARBA00022967"/>
    </source>
</evidence>
<evidence type="ECO:0000313" key="7">
    <source>
        <dbReference type="EMBL" id="KXU93188.1"/>
    </source>
</evidence>
<dbReference type="Proteomes" id="UP000075473">
    <property type="component" value="Unassembled WGS sequence"/>
</dbReference>
<feature type="domain" description="ABC transporter" evidence="6">
    <location>
        <begin position="4"/>
        <end position="238"/>
    </location>
</feature>
<organism evidence="7 8">
    <name type="scientific">Acetobacter cerevisiae</name>
    <dbReference type="NCBI Taxonomy" id="178900"/>
    <lineage>
        <taxon>Bacteria</taxon>
        <taxon>Pseudomonadati</taxon>
        <taxon>Pseudomonadota</taxon>
        <taxon>Alphaproteobacteria</taxon>
        <taxon>Acetobacterales</taxon>
        <taxon>Acetobacteraceae</taxon>
        <taxon>Acetobacter</taxon>
    </lineage>
</organism>
<dbReference type="PANTHER" id="PTHR42794">
    <property type="entry name" value="HEMIN IMPORT ATP-BINDING PROTEIN HMUV"/>
    <property type="match status" value="1"/>
</dbReference>
<evidence type="ECO:0000256" key="5">
    <source>
        <dbReference type="ARBA" id="ARBA00037066"/>
    </source>
</evidence>
<gene>
    <name evidence="7" type="ORF">AD928_09265</name>
</gene>
<accession>A0A149Q766</accession>
<dbReference type="InterPro" id="IPR027417">
    <property type="entry name" value="P-loop_NTPase"/>
</dbReference>
<evidence type="ECO:0000256" key="2">
    <source>
        <dbReference type="ARBA" id="ARBA00022741"/>
    </source>
</evidence>
<evidence type="ECO:0000259" key="6">
    <source>
        <dbReference type="PROSITE" id="PS50893"/>
    </source>
</evidence>
<dbReference type="GO" id="GO:0016887">
    <property type="term" value="F:ATP hydrolysis activity"/>
    <property type="evidence" value="ECO:0007669"/>
    <property type="project" value="InterPro"/>
</dbReference>
<dbReference type="InterPro" id="IPR003593">
    <property type="entry name" value="AAA+_ATPase"/>
</dbReference>
<dbReference type="PATRIC" id="fig|178900.5.peg.1711"/>
<name>A0A149Q766_9PROT</name>
<dbReference type="GO" id="GO:0005524">
    <property type="term" value="F:ATP binding"/>
    <property type="evidence" value="ECO:0007669"/>
    <property type="project" value="UniProtKB-KW"/>
</dbReference>
<comment type="function">
    <text evidence="5">Part of the ABC transporter complex HmuTUV involved in hemin import. Responsible for energy coupling to the transport system.</text>
</comment>
<keyword evidence="3 7" id="KW-0067">ATP-binding</keyword>
<reference evidence="7 8" key="1">
    <citation type="submission" date="2015-06" db="EMBL/GenBank/DDBJ databases">
        <title>Improved classification and identification of acetic acid bacteria using matrix-assisted laser desorption/ionization time-of-flight mass spectrometry; Gluconobacter nephelii and Gluconobacter uchimurae are later heterotypic synonyms of Gluconobacter japonicus and Gluconobacter oxydans, respectively.</title>
        <authorList>
            <person name="Li L."/>
            <person name="Cleenwerck I."/>
            <person name="De Vuyst L."/>
            <person name="Vandamme P."/>
        </authorList>
    </citation>
    <scope>NUCLEOTIDE SEQUENCE [LARGE SCALE GENOMIC DNA]</scope>
    <source>
        <strain evidence="7 8">LMG 1625</strain>
    </source>
</reference>
<dbReference type="InterPro" id="IPR003439">
    <property type="entry name" value="ABC_transporter-like_ATP-bd"/>
</dbReference>
<keyword evidence="4" id="KW-1278">Translocase</keyword>
<keyword evidence="1" id="KW-0813">Transport</keyword>
<dbReference type="SUPFAM" id="SSF52540">
    <property type="entry name" value="P-loop containing nucleoside triphosphate hydrolases"/>
    <property type="match status" value="1"/>
</dbReference>
<evidence type="ECO:0000256" key="1">
    <source>
        <dbReference type="ARBA" id="ARBA00022448"/>
    </source>
</evidence>
<dbReference type="InterPro" id="IPR017871">
    <property type="entry name" value="ABC_transporter-like_CS"/>
</dbReference>
<evidence type="ECO:0000313" key="8">
    <source>
        <dbReference type="Proteomes" id="UP000075473"/>
    </source>
</evidence>